<feature type="signal peptide" evidence="2">
    <location>
        <begin position="1"/>
        <end position="19"/>
    </location>
</feature>
<evidence type="ECO:0000313" key="4">
    <source>
        <dbReference type="Proteomes" id="UP000237381"/>
    </source>
</evidence>
<organism evidence="3 4">
    <name type="scientific">Paraburkholderia eburnea</name>
    <dbReference type="NCBI Taxonomy" id="1189126"/>
    <lineage>
        <taxon>Bacteria</taxon>
        <taxon>Pseudomonadati</taxon>
        <taxon>Pseudomonadota</taxon>
        <taxon>Betaproteobacteria</taxon>
        <taxon>Burkholderiales</taxon>
        <taxon>Burkholderiaceae</taxon>
        <taxon>Paraburkholderia</taxon>
    </lineage>
</organism>
<feature type="chain" id="PRO_5015416657" description="PXPV repeat-containing protein" evidence="2">
    <location>
        <begin position="20"/>
        <end position="92"/>
    </location>
</feature>
<dbReference type="RefSeq" id="WP_146055230.1">
    <property type="nucleotide sequence ID" value="NZ_PQGA01000003.1"/>
</dbReference>
<feature type="compositionally biased region" description="Basic and acidic residues" evidence="1">
    <location>
        <begin position="23"/>
        <end position="58"/>
    </location>
</feature>
<proteinExistence type="predicted"/>
<evidence type="ECO:0000256" key="2">
    <source>
        <dbReference type="SAM" id="SignalP"/>
    </source>
</evidence>
<evidence type="ECO:0000313" key="3">
    <source>
        <dbReference type="EMBL" id="POR53646.1"/>
    </source>
</evidence>
<accession>A0A2S4MFX0</accession>
<keyword evidence="4" id="KW-1185">Reference proteome</keyword>
<name>A0A2S4MFX0_9BURK</name>
<evidence type="ECO:0008006" key="5">
    <source>
        <dbReference type="Google" id="ProtNLM"/>
    </source>
</evidence>
<reference evidence="3 4" key="1">
    <citation type="submission" date="2018-01" db="EMBL/GenBank/DDBJ databases">
        <title>Genomic Encyclopedia of Type Strains, Phase III (KMG-III): the genomes of soil and plant-associated and newly described type strains.</title>
        <authorList>
            <person name="Whitman W."/>
        </authorList>
    </citation>
    <scope>NUCLEOTIDE SEQUENCE [LARGE SCALE GENOMIC DNA]</scope>
    <source>
        <strain evidence="3 4">JCM 18070</strain>
    </source>
</reference>
<comment type="caution">
    <text evidence="3">The sequence shown here is derived from an EMBL/GenBank/DDBJ whole genome shotgun (WGS) entry which is preliminary data.</text>
</comment>
<sequence length="92" mass="10144">MASAIALAVSGVFVAPAQGANNNRHEEQHTTNGGNHHEQGHQAAHRDQHYQHDARRYGDGYGRQDYVYSPPPVVYAPDESPGISLFLPIQLR</sequence>
<keyword evidence="2" id="KW-0732">Signal</keyword>
<protein>
    <recommendedName>
        <fullName evidence="5">PXPV repeat-containing protein</fullName>
    </recommendedName>
</protein>
<gene>
    <name evidence="3" type="ORF">B0G62_103218</name>
</gene>
<evidence type="ECO:0000256" key="1">
    <source>
        <dbReference type="SAM" id="MobiDB-lite"/>
    </source>
</evidence>
<dbReference type="EMBL" id="PQGA01000003">
    <property type="protein sequence ID" value="POR53646.1"/>
    <property type="molecule type" value="Genomic_DNA"/>
</dbReference>
<dbReference type="AlphaFoldDB" id="A0A2S4MFX0"/>
<dbReference type="Proteomes" id="UP000237381">
    <property type="component" value="Unassembled WGS sequence"/>
</dbReference>
<dbReference type="OrthoDB" id="9115492at2"/>
<feature type="region of interest" description="Disordered" evidence="1">
    <location>
        <begin position="18"/>
        <end position="63"/>
    </location>
</feature>